<comment type="pathway">
    <text evidence="2">Cofactor biosynthesis; tetrahydrofolate biosynthesis; 2-amino-4-hydroxy-6-hydroxymethyl-7,8-dihydropteridine diphosphate from 7,8-dihydroneopterin triphosphate: step 3/4.</text>
</comment>
<dbReference type="Pfam" id="PF02152">
    <property type="entry name" value="FolB"/>
    <property type="match status" value="2"/>
</dbReference>
<feature type="domain" description="Dihydroneopterin aldolase/epimerase" evidence="8">
    <location>
        <begin position="14"/>
        <end position="125"/>
    </location>
</feature>
<comment type="similarity">
    <text evidence="3">Belongs to the DHNA family.</text>
</comment>
<dbReference type="SMART" id="SM00905">
    <property type="entry name" value="FolB"/>
    <property type="match status" value="2"/>
</dbReference>
<proteinExistence type="inferred from homology"/>
<dbReference type="SUPFAM" id="SSF55620">
    <property type="entry name" value="Tetrahydrobiopterin biosynthesis enzymes-like"/>
    <property type="match status" value="2"/>
</dbReference>
<dbReference type="InterPro" id="IPR006157">
    <property type="entry name" value="FolB_dom"/>
</dbReference>
<dbReference type="Proteomes" id="UP000007148">
    <property type="component" value="Unassembled WGS sequence"/>
</dbReference>
<evidence type="ECO:0000259" key="8">
    <source>
        <dbReference type="SMART" id="SM00905"/>
    </source>
</evidence>
<keyword evidence="6" id="KW-0456">Lyase</keyword>
<dbReference type="InterPro" id="IPR043133">
    <property type="entry name" value="GTP-CH-I_C/QueF"/>
</dbReference>
<evidence type="ECO:0000313" key="10">
    <source>
        <dbReference type="Proteomes" id="UP000007148"/>
    </source>
</evidence>
<dbReference type="EMBL" id="CAFZ01000033">
    <property type="protein sequence ID" value="CCA68446.1"/>
    <property type="molecule type" value="Genomic_DNA"/>
</dbReference>
<evidence type="ECO:0000256" key="1">
    <source>
        <dbReference type="ARBA" id="ARBA00001353"/>
    </source>
</evidence>
<dbReference type="NCBIfam" id="TIGR00526">
    <property type="entry name" value="folB_dom"/>
    <property type="match status" value="1"/>
</dbReference>
<gene>
    <name evidence="9" type="ORF">PIIN_02310</name>
</gene>
<dbReference type="GO" id="GO:0005737">
    <property type="term" value="C:cytoplasm"/>
    <property type="evidence" value="ECO:0007669"/>
    <property type="project" value="TreeGrafter"/>
</dbReference>
<dbReference type="Gene3D" id="3.30.1130.10">
    <property type="match status" value="2"/>
</dbReference>
<comment type="catalytic activity">
    <reaction evidence="1">
        <text>7,8-dihydroneopterin = 6-hydroxymethyl-7,8-dihydropterin + glycolaldehyde</text>
        <dbReference type="Rhea" id="RHEA:10540"/>
        <dbReference type="ChEBI" id="CHEBI:17001"/>
        <dbReference type="ChEBI" id="CHEBI:17071"/>
        <dbReference type="ChEBI" id="CHEBI:44841"/>
        <dbReference type="EC" id="4.1.2.25"/>
    </reaction>
</comment>
<dbReference type="PANTHER" id="PTHR42844">
    <property type="entry name" value="DIHYDRONEOPTERIN ALDOLASE 1-RELATED"/>
    <property type="match status" value="1"/>
</dbReference>
<evidence type="ECO:0000256" key="4">
    <source>
        <dbReference type="ARBA" id="ARBA00013043"/>
    </source>
</evidence>
<dbReference type="eggNOG" id="KOG2544">
    <property type="taxonomic scope" value="Eukaryota"/>
</dbReference>
<name>G4TAW2_SERID</name>
<dbReference type="OrthoDB" id="5425486at2759"/>
<dbReference type="PANTHER" id="PTHR42844:SF1">
    <property type="entry name" value="DIHYDRONEOPTERIN ALDOLASE 1-RELATED"/>
    <property type="match status" value="1"/>
</dbReference>
<dbReference type="OMA" id="PCLIGVN"/>
<keyword evidence="10" id="KW-1185">Reference proteome</keyword>
<keyword evidence="5" id="KW-0289">Folate biosynthesis</keyword>
<dbReference type="HOGENOM" id="CLU_062068_2_0_1"/>
<sequence>MDWPDLSSSQTDRIFIDMLSFNATAGRDCWGRTRPQPLSLTIEVEANLQKAAHNDDLTDSINYGGLAKQLLALCDDQQFESMLHLAQRAAELVVTQPGAIGQAKVELRAQKGLLQDAGLGLQVRRGKEGKSTQEWTWLIDGWRVPVLIGMNPPERQNKQILIIDLKLLMRTAGTKTEDEVSIPELMQHLSVWVDTTSFLTLERFTRDLIHEAMHHHSSIAFANAKVSKPCAVAGARFTAIQMQLGRKQGDD</sequence>
<dbReference type="EC" id="4.1.2.25" evidence="4"/>
<evidence type="ECO:0000256" key="2">
    <source>
        <dbReference type="ARBA" id="ARBA00005013"/>
    </source>
</evidence>
<reference evidence="9 10" key="1">
    <citation type="journal article" date="2011" name="PLoS Pathog.">
        <title>Endophytic Life Strategies Decoded by Genome and Transcriptome Analyses of the Mutualistic Root Symbiont Piriformospora indica.</title>
        <authorList>
            <person name="Zuccaro A."/>
            <person name="Lahrmann U."/>
            <person name="Guldener U."/>
            <person name="Langen G."/>
            <person name="Pfiffi S."/>
            <person name="Biedenkopf D."/>
            <person name="Wong P."/>
            <person name="Samans B."/>
            <person name="Grimm C."/>
            <person name="Basiewicz M."/>
            <person name="Murat C."/>
            <person name="Martin F."/>
            <person name="Kogel K.H."/>
        </authorList>
    </citation>
    <scope>NUCLEOTIDE SEQUENCE [LARGE SCALE GENOMIC DNA]</scope>
    <source>
        <strain evidence="9 10">DSM 11827</strain>
    </source>
</reference>
<evidence type="ECO:0000313" key="9">
    <source>
        <dbReference type="EMBL" id="CCA68446.1"/>
    </source>
</evidence>
<dbReference type="InParanoid" id="G4TAW2"/>
<protein>
    <recommendedName>
        <fullName evidence="4">dihydroneopterin aldolase</fullName>
        <ecNumber evidence="4">4.1.2.25</ecNumber>
    </recommendedName>
    <alternativeName>
        <fullName evidence="7">7,8-dihydroneopterin aldolase</fullName>
    </alternativeName>
</protein>
<evidence type="ECO:0000256" key="3">
    <source>
        <dbReference type="ARBA" id="ARBA00005708"/>
    </source>
</evidence>
<accession>G4TAW2</accession>
<dbReference type="AlphaFoldDB" id="G4TAW2"/>
<evidence type="ECO:0000256" key="6">
    <source>
        <dbReference type="ARBA" id="ARBA00023239"/>
    </source>
</evidence>
<evidence type="ECO:0000256" key="7">
    <source>
        <dbReference type="ARBA" id="ARBA00032903"/>
    </source>
</evidence>
<comment type="caution">
    <text evidence="9">The sequence shown here is derived from an EMBL/GenBank/DDBJ whole genome shotgun (WGS) entry which is preliminary data.</text>
</comment>
<dbReference type="STRING" id="1109443.G4TAW2"/>
<dbReference type="GO" id="GO:0046656">
    <property type="term" value="P:folic acid biosynthetic process"/>
    <property type="evidence" value="ECO:0007669"/>
    <property type="project" value="UniProtKB-KW"/>
</dbReference>
<evidence type="ECO:0000256" key="5">
    <source>
        <dbReference type="ARBA" id="ARBA00022909"/>
    </source>
</evidence>
<dbReference type="GO" id="GO:0004150">
    <property type="term" value="F:dihydroneopterin aldolase activity"/>
    <property type="evidence" value="ECO:0007669"/>
    <property type="project" value="UniProtKB-EC"/>
</dbReference>
<feature type="domain" description="Dihydroneopterin aldolase/epimerase" evidence="8">
    <location>
        <begin position="137"/>
        <end position="246"/>
    </location>
</feature>
<dbReference type="InterPro" id="IPR006156">
    <property type="entry name" value="Dihydroneopterin_aldolase"/>
</dbReference>
<organism evidence="9 10">
    <name type="scientific">Serendipita indica (strain DSM 11827)</name>
    <name type="common">Root endophyte fungus</name>
    <name type="synonym">Piriformospora indica</name>
    <dbReference type="NCBI Taxonomy" id="1109443"/>
    <lineage>
        <taxon>Eukaryota</taxon>
        <taxon>Fungi</taxon>
        <taxon>Dikarya</taxon>
        <taxon>Basidiomycota</taxon>
        <taxon>Agaricomycotina</taxon>
        <taxon>Agaricomycetes</taxon>
        <taxon>Sebacinales</taxon>
        <taxon>Serendipitaceae</taxon>
        <taxon>Serendipita</taxon>
    </lineage>
</organism>